<dbReference type="HAMAP" id="MF_00037">
    <property type="entry name" value="MurB"/>
    <property type="match status" value="1"/>
</dbReference>
<dbReference type="GO" id="GO:0071555">
    <property type="term" value="P:cell wall organization"/>
    <property type="evidence" value="ECO:0007669"/>
    <property type="project" value="UniProtKB-KW"/>
</dbReference>
<dbReference type="STRING" id="1797692.A3I33_01965"/>
<keyword evidence="6 16" id="KW-0132">Cell division</keyword>
<feature type="domain" description="FAD-binding PCMH-type" evidence="17">
    <location>
        <begin position="18"/>
        <end position="191"/>
    </location>
</feature>
<keyword evidence="9 16" id="KW-0521">NADP</keyword>
<evidence type="ECO:0000256" key="11">
    <source>
        <dbReference type="ARBA" id="ARBA00022984"/>
    </source>
</evidence>
<keyword evidence="7 16" id="KW-0285">Flavoprotein</keyword>
<dbReference type="Pfam" id="PF02873">
    <property type="entry name" value="MurB_C"/>
    <property type="match status" value="1"/>
</dbReference>
<dbReference type="NCBIfam" id="NF000755">
    <property type="entry name" value="PRK00046.1"/>
    <property type="match status" value="1"/>
</dbReference>
<dbReference type="EC" id="1.3.1.98" evidence="16"/>
<dbReference type="NCBIfam" id="NF010478">
    <property type="entry name" value="PRK13903.1"/>
    <property type="match status" value="1"/>
</dbReference>
<keyword evidence="11 16" id="KW-0573">Peptidoglycan synthesis</keyword>
<dbReference type="UniPathway" id="UPA00219"/>
<evidence type="ECO:0000256" key="8">
    <source>
        <dbReference type="ARBA" id="ARBA00022827"/>
    </source>
</evidence>
<keyword evidence="10 16" id="KW-0133">Cell shape</keyword>
<evidence type="ECO:0000256" key="13">
    <source>
        <dbReference type="ARBA" id="ARBA00023306"/>
    </source>
</evidence>
<dbReference type="InterPro" id="IPR011601">
    <property type="entry name" value="MurB_C"/>
</dbReference>
<dbReference type="GO" id="GO:0008762">
    <property type="term" value="F:UDP-N-acetylmuramate dehydrogenase activity"/>
    <property type="evidence" value="ECO:0007669"/>
    <property type="project" value="UniProtKB-UniRule"/>
</dbReference>
<dbReference type="InterPro" id="IPR036318">
    <property type="entry name" value="FAD-bd_PCMH-like_sf"/>
</dbReference>
<dbReference type="SUPFAM" id="SSF56194">
    <property type="entry name" value="Uridine diphospho-N-Acetylenolpyruvylglucosamine reductase, MurB, C-terminal domain"/>
    <property type="match status" value="1"/>
</dbReference>
<evidence type="ECO:0000256" key="9">
    <source>
        <dbReference type="ARBA" id="ARBA00022857"/>
    </source>
</evidence>
<evidence type="ECO:0000256" key="2">
    <source>
        <dbReference type="ARBA" id="ARBA00003921"/>
    </source>
</evidence>
<evidence type="ECO:0000256" key="1">
    <source>
        <dbReference type="ARBA" id="ARBA00001974"/>
    </source>
</evidence>
<feature type="active site" evidence="16">
    <location>
        <position position="167"/>
    </location>
</feature>
<keyword evidence="5 16" id="KW-0963">Cytoplasm</keyword>
<dbReference type="Gene3D" id="3.30.43.10">
    <property type="entry name" value="Uridine Diphospho-n-acetylenolpyruvylglucosamine Reductase, domain 2"/>
    <property type="match status" value="1"/>
</dbReference>
<dbReference type="AlphaFoldDB" id="A0A1G1Z7T0"/>
<keyword evidence="12 16" id="KW-0560">Oxidoreductase</keyword>
<evidence type="ECO:0000313" key="19">
    <source>
        <dbReference type="Proteomes" id="UP000176544"/>
    </source>
</evidence>
<evidence type="ECO:0000256" key="10">
    <source>
        <dbReference type="ARBA" id="ARBA00022960"/>
    </source>
</evidence>
<protein>
    <recommendedName>
        <fullName evidence="16">UDP-N-acetylenolpyruvoylglucosamine reductase</fullName>
        <ecNumber evidence="16">1.3.1.98</ecNumber>
    </recommendedName>
    <alternativeName>
        <fullName evidence="16">UDP-N-acetylmuramate dehydrogenase</fullName>
    </alternativeName>
</protein>
<dbReference type="InterPro" id="IPR006094">
    <property type="entry name" value="Oxid_FAD_bind_N"/>
</dbReference>
<dbReference type="GO" id="GO:0008360">
    <property type="term" value="P:regulation of cell shape"/>
    <property type="evidence" value="ECO:0007669"/>
    <property type="project" value="UniProtKB-KW"/>
</dbReference>
<gene>
    <name evidence="16" type="primary">murB</name>
    <name evidence="18" type="ORF">A3I33_01965</name>
</gene>
<dbReference type="InterPro" id="IPR036635">
    <property type="entry name" value="MurB_C_sf"/>
</dbReference>
<dbReference type="SUPFAM" id="SSF56176">
    <property type="entry name" value="FAD-binding/transporter-associated domain-like"/>
    <property type="match status" value="1"/>
</dbReference>
<dbReference type="PANTHER" id="PTHR21071">
    <property type="entry name" value="UDP-N-ACETYLENOLPYRUVOYLGLUCOSAMINE REDUCTASE"/>
    <property type="match status" value="1"/>
</dbReference>
<dbReference type="Gene3D" id="3.30.465.10">
    <property type="match status" value="1"/>
</dbReference>
<evidence type="ECO:0000313" key="18">
    <source>
        <dbReference type="EMBL" id="OGY60695.1"/>
    </source>
</evidence>
<evidence type="ECO:0000256" key="4">
    <source>
        <dbReference type="ARBA" id="ARBA00004752"/>
    </source>
</evidence>
<organism evidence="18 19">
    <name type="scientific">Candidatus Colwellbacteria bacterium RIFCSPLOWO2_02_FULL_45_11</name>
    <dbReference type="NCBI Taxonomy" id="1797692"/>
    <lineage>
        <taxon>Bacteria</taxon>
        <taxon>Candidatus Colwelliibacteriota</taxon>
    </lineage>
</organism>
<dbReference type="NCBIfam" id="TIGR00179">
    <property type="entry name" value="murB"/>
    <property type="match status" value="1"/>
</dbReference>
<dbReference type="GO" id="GO:0071949">
    <property type="term" value="F:FAD binding"/>
    <property type="evidence" value="ECO:0007669"/>
    <property type="project" value="InterPro"/>
</dbReference>
<evidence type="ECO:0000256" key="12">
    <source>
        <dbReference type="ARBA" id="ARBA00023002"/>
    </source>
</evidence>
<accession>A0A1G1Z7T0</accession>
<dbReference type="Gene3D" id="3.90.78.10">
    <property type="entry name" value="UDP-N-acetylenolpyruvoylglucosamine reductase, C-terminal domain"/>
    <property type="match status" value="1"/>
</dbReference>
<dbReference type="GO" id="GO:0009252">
    <property type="term" value="P:peptidoglycan biosynthetic process"/>
    <property type="evidence" value="ECO:0007669"/>
    <property type="project" value="UniProtKB-UniRule"/>
</dbReference>
<dbReference type="PANTHER" id="PTHR21071:SF4">
    <property type="entry name" value="UDP-N-ACETYLENOLPYRUVOYLGLUCOSAMINE REDUCTASE"/>
    <property type="match status" value="1"/>
</dbReference>
<evidence type="ECO:0000256" key="16">
    <source>
        <dbReference type="HAMAP-Rule" id="MF_00037"/>
    </source>
</evidence>
<keyword evidence="14 16" id="KW-0961">Cell wall biogenesis/degradation</keyword>
<evidence type="ECO:0000256" key="14">
    <source>
        <dbReference type="ARBA" id="ARBA00023316"/>
    </source>
</evidence>
<evidence type="ECO:0000256" key="15">
    <source>
        <dbReference type="ARBA" id="ARBA00048914"/>
    </source>
</evidence>
<dbReference type="Proteomes" id="UP000176544">
    <property type="component" value="Unassembled WGS sequence"/>
</dbReference>
<keyword evidence="8 16" id="KW-0274">FAD</keyword>
<proteinExistence type="inferred from homology"/>
<evidence type="ECO:0000256" key="6">
    <source>
        <dbReference type="ARBA" id="ARBA00022618"/>
    </source>
</evidence>
<name>A0A1G1Z7T0_9BACT</name>
<reference evidence="18 19" key="1">
    <citation type="journal article" date="2016" name="Nat. Commun.">
        <title>Thousands of microbial genomes shed light on interconnected biogeochemical processes in an aquifer system.</title>
        <authorList>
            <person name="Anantharaman K."/>
            <person name="Brown C.T."/>
            <person name="Hug L.A."/>
            <person name="Sharon I."/>
            <person name="Castelle C.J."/>
            <person name="Probst A.J."/>
            <person name="Thomas B.C."/>
            <person name="Singh A."/>
            <person name="Wilkins M.J."/>
            <person name="Karaoz U."/>
            <person name="Brodie E.L."/>
            <person name="Williams K.H."/>
            <person name="Hubbard S.S."/>
            <person name="Banfield J.F."/>
        </authorList>
    </citation>
    <scope>NUCLEOTIDE SEQUENCE [LARGE SCALE GENOMIC DNA]</scope>
</reference>
<sequence>MALKIEENVSLKTYSTMRVGGVAKYLARVSLKNDLVEAAEFAKDKGLSIFILGRGANVMFKDSGFDGLVIVNDIRGFEVIEENDEGATIKIGAGEDWDKTVLKTVEMGLSGMEALSLIPGTVGAAPVMNIGAYGQEVAEIIESVTAYDLRENKFAVLGKENGGFQYRASRFSGEDKGRFIIADVTFKFHRNRMKPPFYGDVEKYFEDNGVTDYSPQAVRDAVIYIRTNKLPDPNKIATNGSFFKNPVIGKEKWEELVKKFPELDTAEPQWPQKPRWFLDNGTVKIAAARLIELAGLEGYEEGGVSLWPTQHLTVVNKDAKSAGDVLAFKDKIKAGVKEKFGIDLEEEVQVVG</sequence>
<feature type="active site" evidence="16">
    <location>
        <position position="347"/>
    </location>
</feature>
<dbReference type="GO" id="GO:0051301">
    <property type="term" value="P:cell division"/>
    <property type="evidence" value="ECO:0007669"/>
    <property type="project" value="UniProtKB-KW"/>
</dbReference>
<evidence type="ECO:0000256" key="5">
    <source>
        <dbReference type="ARBA" id="ARBA00022490"/>
    </source>
</evidence>
<evidence type="ECO:0000259" key="17">
    <source>
        <dbReference type="PROSITE" id="PS51387"/>
    </source>
</evidence>
<dbReference type="PROSITE" id="PS51387">
    <property type="entry name" value="FAD_PCMH"/>
    <property type="match status" value="1"/>
</dbReference>
<dbReference type="InterPro" id="IPR016169">
    <property type="entry name" value="FAD-bd_PCMH_sub2"/>
</dbReference>
<evidence type="ECO:0000256" key="3">
    <source>
        <dbReference type="ARBA" id="ARBA00004496"/>
    </source>
</evidence>
<evidence type="ECO:0000256" key="7">
    <source>
        <dbReference type="ARBA" id="ARBA00022630"/>
    </source>
</evidence>
<comment type="subcellular location">
    <subcellularLocation>
        <location evidence="3 16">Cytoplasm</location>
    </subcellularLocation>
</comment>
<comment type="caution">
    <text evidence="18">The sequence shown here is derived from an EMBL/GenBank/DDBJ whole genome shotgun (WGS) entry which is preliminary data.</text>
</comment>
<dbReference type="Pfam" id="PF01565">
    <property type="entry name" value="FAD_binding_4"/>
    <property type="match status" value="1"/>
</dbReference>
<comment type="similarity">
    <text evidence="16">Belongs to the MurB family.</text>
</comment>
<keyword evidence="13 16" id="KW-0131">Cell cycle</keyword>
<dbReference type="InterPro" id="IPR016166">
    <property type="entry name" value="FAD-bd_PCMH"/>
</dbReference>
<dbReference type="InterPro" id="IPR016167">
    <property type="entry name" value="FAD-bd_PCMH_sub1"/>
</dbReference>
<dbReference type="InterPro" id="IPR003170">
    <property type="entry name" value="MurB"/>
</dbReference>
<dbReference type="EMBL" id="MHJA01000026">
    <property type="protein sequence ID" value="OGY60695.1"/>
    <property type="molecule type" value="Genomic_DNA"/>
</dbReference>
<comment type="cofactor">
    <cofactor evidence="1 16">
        <name>FAD</name>
        <dbReference type="ChEBI" id="CHEBI:57692"/>
    </cofactor>
</comment>
<comment type="catalytic activity">
    <reaction evidence="15 16">
        <text>UDP-N-acetyl-alpha-D-muramate + NADP(+) = UDP-N-acetyl-3-O-(1-carboxyvinyl)-alpha-D-glucosamine + NADPH + H(+)</text>
        <dbReference type="Rhea" id="RHEA:12248"/>
        <dbReference type="ChEBI" id="CHEBI:15378"/>
        <dbReference type="ChEBI" id="CHEBI:57783"/>
        <dbReference type="ChEBI" id="CHEBI:58349"/>
        <dbReference type="ChEBI" id="CHEBI:68483"/>
        <dbReference type="ChEBI" id="CHEBI:70757"/>
        <dbReference type="EC" id="1.3.1.98"/>
    </reaction>
</comment>
<comment type="function">
    <text evidence="2 16">Cell wall formation.</text>
</comment>
<comment type="pathway">
    <text evidence="4 16">Cell wall biogenesis; peptidoglycan biosynthesis.</text>
</comment>
<dbReference type="GO" id="GO:0005829">
    <property type="term" value="C:cytosol"/>
    <property type="evidence" value="ECO:0007669"/>
    <property type="project" value="TreeGrafter"/>
</dbReference>
<feature type="active site" description="Proton donor" evidence="16">
    <location>
        <position position="241"/>
    </location>
</feature>